<dbReference type="OrthoDB" id="385092at2157"/>
<sequence length="256" mass="27658">MKATLFGSITMAAAIAMLLAVPAAYNAIAFPHAHMTIDPEQENANPISVVIGHSDEPAYGVRTAIHNGKHNVEVLLEDAATALPLSGATLKVDKYYFANIDSFNRASSPSNADRVEENATLSEVFGEPGHYVNRQIVREGIYGYRVYGTIDYFGVAEVPIDSTVFCSSAEGDTSKFNSEGWGGGFGCPENINDIRFPLRPVQSSSSSSSVNPTALEEDGRGQQQQYQLLAMGLPVAGLAAFLGIRQWKHKKNDEKE</sequence>
<dbReference type="GeneID" id="13794892"/>
<organism evidence="2 3">
    <name type="scientific">Nitrososphaera gargensis (strain Ga9.2)</name>
    <dbReference type="NCBI Taxonomy" id="1237085"/>
    <lineage>
        <taxon>Archaea</taxon>
        <taxon>Nitrososphaerota</taxon>
        <taxon>Nitrososphaeria</taxon>
        <taxon>Nitrososphaerales</taxon>
        <taxon>Nitrososphaeraceae</taxon>
        <taxon>Nitrososphaera</taxon>
    </lineage>
</organism>
<keyword evidence="3" id="KW-1185">Reference proteome</keyword>
<feature type="region of interest" description="Disordered" evidence="1">
    <location>
        <begin position="200"/>
        <end position="221"/>
    </location>
</feature>
<dbReference type="InParanoid" id="K0ILY3"/>
<dbReference type="KEGG" id="nga:Ngar_c28730"/>
<name>K0ILY3_NITGG</name>
<reference evidence="2 3" key="1">
    <citation type="journal article" date="2012" name="Environ. Microbiol.">
        <title>The genome of the ammonia-oxidizing Candidatus Nitrososphaera gargensis: insights into metabolic versatility and environmental adaptations.</title>
        <authorList>
            <person name="Spang A."/>
            <person name="Poehlein A."/>
            <person name="Offre P."/>
            <person name="Zumbragel S."/>
            <person name="Haider S."/>
            <person name="Rychlik N."/>
            <person name="Nowka B."/>
            <person name="Schmeisser C."/>
            <person name="Lebedeva E.V."/>
            <person name="Rattei T."/>
            <person name="Bohm C."/>
            <person name="Schmid M."/>
            <person name="Galushko A."/>
            <person name="Hatzenpichler R."/>
            <person name="Weinmaier T."/>
            <person name="Daniel R."/>
            <person name="Schleper C."/>
            <person name="Spieck E."/>
            <person name="Streit W."/>
            <person name="Wagner M."/>
        </authorList>
    </citation>
    <scope>NUCLEOTIDE SEQUENCE [LARGE SCALE GENOMIC DNA]</scope>
    <source>
        <strain evidence="3">Ga9.2</strain>
    </source>
</reference>
<dbReference type="BioCyc" id="CNIT1237085:G1324-2873-MONOMER"/>
<dbReference type="Proteomes" id="UP000008037">
    <property type="component" value="Chromosome"/>
</dbReference>
<proteinExistence type="predicted"/>
<dbReference type="AlphaFoldDB" id="K0ILY3"/>
<dbReference type="EMBL" id="CP002408">
    <property type="protein sequence ID" value="AFU59792.1"/>
    <property type="molecule type" value="Genomic_DNA"/>
</dbReference>
<evidence type="ECO:0000313" key="2">
    <source>
        <dbReference type="EMBL" id="AFU59792.1"/>
    </source>
</evidence>
<dbReference type="HOGENOM" id="CLU_1084236_0_0_2"/>
<evidence type="ECO:0000313" key="3">
    <source>
        <dbReference type="Proteomes" id="UP000008037"/>
    </source>
</evidence>
<accession>K0ILY3</accession>
<protein>
    <submittedName>
        <fullName evidence="2">Uncharacterized protein</fullName>
    </submittedName>
</protein>
<evidence type="ECO:0000256" key="1">
    <source>
        <dbReference type="SAM" id="MobiDB-lite"/>
    </source>
</evidence>
<gene>
    <name evidence="2" type="ordered locus">Ngar_c28730</name>
</gene>
<dbReference type="RefSeq" id="WP_015020326.1">
    <property type="nucleotide sequence ID" value="NC_018719.1"/>
</dbReference>